<evidence type="ECO:0000313" key="3">
    <source>
        <dbReference type="Proteomes" id="UP000307440"/>
    </source>
</evidence>
<name>A0A5C3KV99_COPMA</name>
<accession>A0A5C3KV99</accession>
<dbReference type="Proteomes" id="UP000307440">
    <property type="component" value="Unassembled WGS sequence"/>
</dbReference>
<evidence type="ECO:0000259" key="1">
    <source>
        <dbReference type="PROSITE" id="PS50181"/>
    </source>
</evidence>
<organism evidence="2 3">
    <name type="scientific">Coprinopsis marcescibilis</name>
    <name type="common">Agaric fungus</name>
    <name type="synonym">Psathyrella marcescibilis</name>
    <dbReference type="NCBI Taxonomy" id="230819"/>
    <lineage>
        <taxon>Eukaryota</taxon>
        <taxon>Fungi</taxon>
        <taxon>Dikarya</taxon>
        <taxon>Basidiomycota</taxon>
        <taxon>Agaricomycotina</taxon>
        <taxon>Agaricomycetes</taxon>
        <taxon>Agaricomycetidae</taxon>
        <taxon>Agaricales</taxon>
        <taxon>Agaricineae</taxon>
        <taxon>Psathyrellaceae</taxon>
        <taxon>Coprinopsis</taxon>
    </lineage>
</organism>
<sequence length="523" mass="59355">MANVPWSLASHINDVISSKGGHQLSLARTSTTTVELNLTSLPEELIIAVMEFAEWSDILRLRCCCKVMHSTSRARSIWVALLHRYYLTVFPRPFLLPKPLEHCTSSELEVLITGWFRDVRDFSNEISPPQTSTLQMNSAEHRKLGTIPGGRFMLYSAYQGSVYYQDPQSIPNTPPTMLIRSPFHETLTKRAVIMNFSFEPLLPRNSGFLSLEALEDQWFPRSLNLVLTWNDYGNTYRKVEETVIEVWTLLPQVVCGELVGYLSKRLSSFNEDPYGQMISCAILGDKVAYGMSGNRGDDDPAVVVVNWAGLTRGSFPGHRIYFSIFPTKDLTLLPDDRIMVVYSLYVQIWKLGQGTPSSSLPPSKRQRAPFLDPAWKESFEHPIRFRSCTSTPFFIRNSVRIVIPTVGGLYGIVLPCFAKGSGGDRPIEVVHLVQGQYTLADSDKMQWYGYRKGASVFHRRLALQYSWPDDLQTPFAGIAHPIPDQYKAWISPHFYFNESLNCIQSLDDYTSKYHVVSLNQPVN</sequence>
<reference evidence="2 3" key="1">
    <citation type="journal article" date="2019" name="Nat. Ecol. Evol.">
        <title>Megaphylogeny resolves global patterns of mushroom evolution.</title>
        <authorList>
            <person name="Varga T."/>
            <person name="Krizsan K."/>
            <person name="Foldi C."/>
            <person name="Dima B."/>
            <person name="Sanchez-Garcia M."/>
            <person name="Sanchez-Ramirez S."/>
            <person name="Szollosi G.J."/>
            <person name="Szarkandi J.G."/>
            <person name="Papp V."/>
            <person name="Albert L."/>
            <person name="Andreopoulos W."/>
            <person name="Angelini C."/>
            <person name="Antonin V."/>
            <person name="Barry K.W."/>
            <person name="Bougher N.L."/>
            <person name="Buchanan P."/>
            <person name="Buyck B."/>
            <person name="Bense V."/>
            <person name="Catcheside P."/>
            <person name="Chovatia M."/>
            <person name="Cooper J."/>
            <person name="Damon W."/>
            <person name="Desjardin D."/>
            <person name="Finy P."/>
            <person name="Geml J."/>
            <person name="Haridas S."/>
            <person name="Hughes K."/>
            <person name="Justo A."/>
            <person name="Karasinski D."/>
            <person name="Kautmanova I."/>
            <person name="Kiss B."/>
            <person name="Kocsube S."/>
            <person name="Kotiranta H."/>
            <person name="LaButti K.M."/>
            <person name="Lechner B.E."/>
            <person name="Liimatainen K."/>
            <person name="Lipzen A."/>
            <person name="Lukacs Z."/>
            <person name="Mihaltcheva S."/>
            <person name="Morgado L.N."/>
            <person name="Niskanen T."/>
            <person name="Noordeloos M.E."/>
            <person name="Ohm R.A."/>
            <person name="Ortiz-Santana B."/>
            <person name="Ovrebo C."/>
            <person name="Racz N."/>
            <person name="Riley R."/>
            <person name="Savchenko A."/>
            <person name="Shiryaev A."/>
            <person name="Soop K."/>
            <person name="Spirin V."/>
            <person name="Szebenyi C."/>
            <person name="Tomsovsky M."/>
            <person name="Tulloss R.E."/>
            <person name="Uehling J."/>
            <person name="Grigoriev I.V."/>
            <person name="Vagvolgyi C."/>
            <person name="Papp T."/>
            <person name="Martin F.M."/>
            <person name="Miettinen O."/>
            <person name="Hibbett D.S."/>
            <person name="Nagy L.G."/>
        </authorList>
    </citation>
    <scope>NUCLEOTIDE SEQUENCE [LARGE SCALE GENOMIC DNA]</scope>
    <source>
        <strain evidence="2 3">CBS 121175</strain>
    </source>
</reference>
<dbReference type="InterPro" id="IPR001810">
    <property type="entry name" value="F-box_dom"/>
</dbReference>
<dbReference type="SUPFAM" id="SSF81383">
    <property type="entry name" value="F-box domain"/>
    <property type="match status" value="1"/>
</dbReference>
<protein>
    <recommendedName>
        <fullName evidence="1">F-box domain-containing protein</fullName>
    </recommendedName>
</protein>
<keyword evidence="3" id="KW-1185">Reference proteome</keyword>
<dbReference type="PROSITE" id="PS50181">
    <property type="entry name" value="FBOX"/>
    <property type="match status" value="1"/>
</dbReference>
<proteinExistence type="predicted"/>
<evidence type="ECO:0000313" key="2">
    <source>
        <dbReference type="EMBL" id="TFK24372.1"/>
    </source>
</evidence>
<gene>
    <name evidence="2" type="ORF">FA15DRAFT_756561</name>
</gene>
<dbReference type="EMBL" id="ML210201">
    <property type="protein sequence ID" value="TFK24372.1"/>
    <property type="molecule type" value="Genomic_DNA"/>
</dbReference>
<feature type="domain" description="F-box" evidence="1">
    <location>
        <begin position="35"/>
        <end position="81"/>
    </location>
</feature>
<dbReference type="OrthoDB" id="3068749at2759"/>
<dbReference type="AlphaFoldDB" id="A0A5C3KV99"/>
<dbReference type="InterPro" id="IPR036047">
    <property type="entry name" value="F-box-like_dom_sf"/>
</dbReference>